<evidence type="ECO:0000256" key="1">
    <source>
        <dbReference type="SAM" id="Phobius"/>
    </source>
</evidence>
<comment type="caution">
    <text evidence="2">The sequence shown here is derived from an EMBL/GenBank/DDBJ whole genome shotgun (WGS) entry which is preliminary data.</text>
</comment>
<feature type="transmembrane region" description="Helical" evidence="1">
    <location>
        <begin position="7"/>
        <end position="27"/>
    </location>
</feature>
<protein>
    <submittedName>
        <fullName evidence="2">Prepilin-type N-terminal cleavage/methylation domain-containing protein</fullName>
    </submittedName>
</protein>
<proteinExistence type="predicted"/>
<evidence type="ECO:0000313" key="2">
    <source>
        <dbReference type="EMBL" id="MFC3153613.1"/>
    </source>
</evidence>
<dbReference type="RefSeq" id="WP_382413464.1">
    <property type="nucleotide sequence ID" value="NZ_AP031500.1"/>
</dbReference>
<keyword evidence="3" id="KW-1185">Reference proteome</keyword>
<sequence>MLNRGRGFTLIELIAIIVILGVIGITVSSRFTDSDIASVQTSRDDLVAALFFAQQKAMAQSDITLAVSAGGVDVQQAGSSIRLHKDAYPLMFVNGVSVSPSQSYTYNKLGQITNLAATAQLTVQKGGTSAVVTVEPSGYAY</sequence>
<dbReference type="InterPro" id="IPR012902">
    <property type="entry name" value="N_methyl_site"/>
</dbReference>
<keyword evidence="1" id="KW-0812">Transmembrane</keyword>
<dbReference type="SUPFAM" id="SSF54523">
    <property type="entry name" value="Pili subunits"/>
    <property type="match status" value="1"/>
</dbReference>
<accession>A0ABV7HLN1</accession>
<evidence type="ECO:0000313" key="3">
    <source>
        <dbReference type="Proteomes" id="UP001595548"/>
    </source>
</evidence>
<gene>
    <name evidence="2" type="ORF">ACFOEB_00220</name>
</gene>
<dbReference type="Proteomes" id="UP001595548">
    <property type="component" value="Unassembled WGS sequence"/>
</dbReference>
<dbReference type="PROSITE" id="PS00409">
    <property type="entry name" value="PROKAR_NTER_METHYL"/>
    <property type="match status" value="1"/>
</dbReference>
<name>A0ABV7HLN1_9GAMM</name>
<organism evidence="2 3">
    <name type="scientific">Gilvimarinus japonicus</name>
    <dbReference type="NCBI Taxonomy" id="1796469"/>
    <lineage>
        <taxon>Bacteria</taxon>
        <taxon>Pseudomonadati</taxon>
        <taxon>Pseudomonadota</taxon>
        <taxon>Gammaproteobacteria</taxon>
        <taxon>Cellvibrionales</taxon>
        <taxon>Cellvibrionaceae</taxon>
        <taxon>Gilvimarinus</taxon>
    </lineage>
</organism>
<dbReference type="Pfam" id="PF07963">
    <property type="entry name" value="N_methyl"/>
    <property type="match status" value="1"/>
</dbReference>
<dbReference type="EMBL" id="JBHRTL010000001">
    <property type="protein sequence ID" value="MFC3153613.1"/>
    <property type="molecule type" value="Genomic_DNA"/>
</dbReference>
<dbReference type="InterPro" id="IPR045584">
    <property type="entry name" value="Pilin-like"/>
</dbReference>
<keyword evidence="1" id="KW-1133">Transmembrane helix</keyword>
<keyword evidence="1" id="KW-0472">Membrane</keyword>
<reference evidence="3" key="1">
    <citation type="journal article" date="2019" name="Int. J. Syst. Evol. Microbiol.">
        <title>The Global Catalogue of Microorganisms (GCM) 10K type strain sequencing project: providing services to taxonomists for standard genome sequencing and annotation.</title>
        <authorList>
            <consortium name="The Broad Institute Genomics Platform"/>
            <consortium name="The Broad Institute Genome Sequencing Center for Infectious Disease"/>
            <person name="Wu L."/>
            <person name="Ma J."/>
        </authorList>
    </citation>
    <scope>NUCLEOTIDE SEQUENCE [LARGE SCALE GENOMIC DNA]</scope>
    <source>
        <strain evidence="3">KCTC 52141</strain>
    </source>
</reference>